<keyword evidence="3" id="KW-1185">Reference proteome</keyword>
<evidence type="ECO:0000256" key="1">
    <source>
        <dbReference type="SAM" id="MobiDB-lite"/>
    </source>
</evidence>
<accession>A0A917KU94</accession>
<reference evidence="2" key="2">
    <citation type="submission" date="2020-09" db="EMBL/GenBank/DDBJ databases">
        <authorList>
            <person name="Sun Q."/>
            <person name="Zhou Y."/>
        </authorList>
    </citation>
    <scope>NUCLEOTIDE SEQUENCE</scope>
    <source>
        <strain evidence="2">CGMCC 4.7272</strain>
    </source>
</reference>
<protein>
    <recommendedName>
        <fullName evidence="4">Scaffolding protein</fullName>
    </recommendedName>
</protein>
<comment type="caution">
    <text evidence="2">The sequence shown here is derived from an EMBL/GenBank/DDBJ whole genome shotgun (WGS) entry which is preliminary data.</text>
</comment>
<name>A0A917KU94_9ACTN</name>
<organism evidence="2 3">
    <name type="scientific">Streptomyces lacrimifluminis</name>
    <dbReference type="NCBI Taxonomy" id="1500077"/>
    <lineage>
        <taxon>Bacteria</taxon>
        <taxon>Bacillati</taxon>
        <taxon>Actinomycetota</taxon>
        <taxon>Actinomycetes</taxon>
        <taxon>Kitasatosporales</taxon>
        <taxon>Streptomycetaceae</taxon>
        <taxon>Streptomyces</taxon>
    </lineage>
</organism>
<evidence type="ECO:0000313" key="3">
    <source>
        <dbReference type="Proteomes" id="UP000625682"/>
    </source>
</evidence>
<dbReference type="EMBL" id="BMMU01000005">
    <property type="protein sequence ID" value="GGJ24937.1"/>
    <property type="molecule type" value="Genomic_DNA"/>
</dbReference>
<feature type="region of interest" description="Disordered" evidence="1">
    <location>
        <begin position="1"/>
        <end position="85"/>
    </location>
</feature>
<feature type="compositionally biased region" description="Pro residues" evidence="1">
    <location>
        <begin position="1"/>
        <end position="12"/>
    </location>
</feature>
<proteinExistence type="predicted"/>
<dbReference type="AlphaFoldDB" id="A0A917KU94"/>
<dbReference type="Proteomes" id="UP000625682">
    <property type="component" value="Unassembled WGS sequence"/>
</dbReference>
<reference evidence="2" key="1">
    <citation type="journal article" date="2014" name="Int. J. Syst. Evol. Microbiol.">
        <title>Complete genome sequence of Corynebacterium casei LMG S-19264T (=DSM 44701T), isolated from a smear-ripened cheese.</title>
        <authorList>
            <consortium name="US DOE Joint Genome Institute (JGI-PGF)"/>
            <person name="Walter F."/>
            <person name="Albersmeier A."/>
            <person name="Kalinowski J."/>
            <person name="Ruckert C."/>
        </authorList>
    </citation>
    <scope>NUCLEOTIDE SEQUENCE</scope>
    <source>
        <strain evidence="2">CGMCC 4.7272</strain>
    </source>
</reference>
<dbReference type="RefSeq" id="WP_189147098.1">
    <property type="nucleotide sequence ID" value="NZ_BAABER010000002.1"/>
</dbReference>
<gene>
    <name evidence="2" type="ORF">GCM10012282_21910</name>
</gene>
<evidence type="ECO:0000313" key="2">
    <source>
        <dbReference type="EMBL" id="GGJ24937.1"/>
    </source>
</evidence>
<feature type="compositionally biased region" description="Basic and acidic residues" evidence="1">
    <location>
        <begin position="48"/>
        <end position="70"/>
    </location>
</feature>
<sequence length="198" mass="20579">MPENPNPNGPEPKPGEGDQGEPNQGDQGNKPGDQGEPKPSDQGGDELSAERTARAAAEKRAETAEAEATRLRRSNAAQKPGDLDALREEIRTEFTGQLVRAEIRAAAAGRLRDPADALALVDVAGLVGEGGDVDTTAVTAALDQLVKDKPYLALAADTASTSPAPWGDVGSGQRESTEVKDEPATPFDRLRDAYGAAG</sequence>
<feature type="region of interest" description="Disordered" evidence="1">
    <location>
        <begin position="157"/>
        <end position="198"/>
    </location>
</feature>
<evidence type="ECO:0008006" key="4">
    <source>
        <dbReference type="Google" id="ProtNLM"/>
    </source>
</evidence>
<feature type="compositionally biased region" description="Basic and acidic residues" evidence="1">
    <location>
        <begin position="175"/>
        <end position="192"/>
    </location>
</feature>